<keyword evidence="3" id="KW-1185">Reference proteome</keyword>
<evidence type="ECO:0000313" key="3">
    <source>
        <dbReference type="Proteomes" id="UP001301769"/>
    </source>
</evidence>
<accession>A0AAN6XZG8</accession>
<dbReference type="InterPro" id="IPR010730">
    <property type="entry name" value="HET"/>
</dbReference>
<dbReference type="Pfam" id="PF06985">
    <property type="entry name" value="HET"/>
    <property type="match status" value="1"/>
</dbReference>
<reference evidence="2" key="1">
    <citation type="journal article" date="2023" name="Mol. Phylogenet. Evol.">
        <title>Genome-scale phylogeny and comparative genomics of the fungal order Sordariales.</title>
        <authorList>
            <person name="Hensen N."/>
            <person name="Bonometti L."/>
            <person name="Westerberg I."/>
            <person name="Brannstrom I.O."/>
            <person name="Guillou S."/>
            <person name="Cros-Aarteil S."/>
            <person name="Calhoun S."/>
            <person name="Haridas S."/>
            <person name="Kuo A."/>
            <person name="Mondo S."/>
            <person name="Pangilinan J."/>
            <person name="Riley R."/>
            <person name="LaButti K."/>
            <person name="Andreopoulos B."/>
            <person name="Lipzen A."/>
            <person name="Chen C."/>
            <person name="Yan M."/>
            <person name="Daum C."/>
            <person name="Ng V."/>
            <person name="Clum A."/>
            <person name="Steindorff A."/>
            <person name="Ohm R.A."/>
            <person name="Martin F."/>
            <person name="Silar P."/>
            <person name="Natvig D.O."/>
            <person name="Lalanne C."/>
            <person name="Gautier V."/>
            <person name="Ament-Velasquez S.L."/>
            <person name="Kruys A."/>
            <person name="Hutchinson M.I."/>
            <person name="Powell A.J."/>
            <person name="Barry K."/>
            <person name="Miller A.N."/>
            <person name="Grigoriev I.V."/>
            <person name="Debuchy R."/>
            <person name="Gladieux P."/>
            <person name="Hiltunen Thoren M."/>
            <person name="Johannesson H."/>
        </authorList>
    </citation>
    <scope>NUCLEOTIDE SEQUENCE</scope>
    <source>
        <strain evidence="2">PSN293</strain>
    </source>
</reference>
<dbReference type="Proteomes" id="UP001301769">
    <property type="component" value="Unassembled WGS sequence"/>
</dbReference>
<feature type="domain" description="Heterokaryon incompatibility" evidence="1">
    <location>
        <begin position="45"/>
        <end position="254"/>
    </location>
</feature>
<dbReference type="PANTHER" id="PTHR24148:SF64">
    <property type="entry name" value="HETEROKARYON INCOMPATIBILITY DOMAIN-CONTAINING PROTEIN"/>
    <property type="match status" value="1"/>
</dbReference>
<comment type="caution">
    <text evidence="2">The sequence shown here is derived from an EMBL/GenBank/DDBJ whole genome shotgun (WGS) entry which is preliminary data.</text>
</comment>
<dbReference type="AlphaFoldDB" id="A0AAN6XZG8"/>
<proteinExistence type="predicted"/>
<name>A0AAN6XZG8_9PEZI</name>
<protein>
    <submittedName>
        <fullName evidence="2">Heterokaryon incompatibility protein-domain-containing protein</fullName>
    </submittedName>
</protein>
<dbReference type="EMBL" id="MU858201">
    <property type="protein sequence ID" value="KAK4209564.1"/>
    <property type="molecule type" value="Genomic_DNA"/>
</dbReference>
<dbReference type="Pfam" id="PF26639">
    <property type="entry name" value="Het-6_barrel"/>
    <property type="match status" value="1"/>
</dbReference>
<dbReference type="InterPro" id="IPR052895">
    <property type="entry name" value="HetReg/Transcr_Mod"/>
</dbReference>
<sequence length="732" mass="82000">MAPFTYAHLENPSSQIRLFELIQTSGRRLKGTVIHVDLDAAHGTYDALSYCWGEQNRRISILVNGHSFYISRNLHAALKNILRQHEFRYGGAGEVPRLVMWIDALCINQDDTEEKNAQVPMMRDIYANGRRTHVWLGPHNIWTALAFREVRMRAAWERERERSRDSQESGIGWWRWRQIHQNRRSSSSHGQAAERQQHSPISQNDYYYDEVAEEQDPTDGFLTRLIAKAPVPIWLATSSVLSRPWFSRSWVVQEMATSKCITMVCGKYHMDWGDMEMAFKSTSTSPNNSNAAGTSIEILIAIRQSFHNADRNRLETLLWSTNTFQTTDPRDRIFSLFGLVSPDRHHESDTASDSSHRTRDMIPDTGVRVDYAASIRDVYIETTIQCLRTSGHVGILAVCLGTRKTKLGDDFPSWVLNPDPSRSDPTGNMSFAWALPTPPSSQGPGADGGWTASGLSSRCEPQLDKENTLLGLQGIIVDTVTDIGLEREGFPAAGGLREIYEHAKTGAQNIKCYMQWRALVGVPTSPAARETSFYRGGTTTGSKTTHQAFLEIMCPRLPTDSPDEAALAEKHWQLSRQFDQFVTSTFQFLENKKSTSKNTKLSKIHAARIVAKSIKVMGEARFGNREDVAQAADFEATDSFSSSRRFLGTENGYIGLGGTHASVGDQVVLFAGSPAPFLIRKAEPKSDAAGGSSVDPISPGRVRYKLICDAYFVDMMAGELWDQDKRETIWLE</sequence>
<dbReference type="PANTHER" id="PTHR24148">
    <property type="entry name" value="ANKYRIN REPEAT DOMAIN-CONTAINING PROTEIN 39 HOMOLOG-RELATED"/>
    <property type="match status" value="1"/>
</dbReference>
<reference evidence="2" key="2">
    <citation type="submission" date="2023-05" db="EMBL/GenBank/DDBJ databases">
        <authorList>
            <consortium name="Lawrence Berkeley National Laboratory"/>
            <person name="Steindorff A."/>
            <person name="Hensen N."/>
            <person name="Bonometti L."/>
            <person name="Westerberg I."/>
            <person name="Brannstrom I.O."/>
            <person name="Guillou S."/>
            <person name="Cros-Aarteil S."/>
            <person name="Calhoun S."/>
            <person name="Haridas S."/>
            <person name="Kuo A."/>
            <person name="Mondo S."/>
            <person name="Pangilinan J."/>
            <person name="Riley R."/>
            <person name="Labutti K."/>
            <person name="Andreopoulos B."/>
            <person name="Lipzen A."/>
            <person name="Chen C."/>
            <person name="Yanf M."/>
            <person name="Daum C."/>
            <person name="Ng V."/>
            <person name="Clum A."/>
            <person name="Ohm R."/>
            <person name="Martin F."/>
            <person name="Silar P."/>
            <person name="Natvig D."/>
            <person name="Lalanne C."/>
            <person name="Gautier V."/>
            <person name="Ament-Velasquez S.L."/>
            <person name="Kruys A."/>
            <person name="Hutchinson M.I."/>
            <person name="Powell A.J."/>
            <person name="Barry K."/>
            <person name="Miller A.N."/>
            <person name="Grigoriev I.V."/>
            <person name="Debuchy R."/>
            <person name="Gladieux P."/>
            <person name="Thoren M.H."/>
            <person name="Johannesson H."/>
        </authorList>
    </citation>
    <scope>NUCLEOTIDE SEQUENCE</scope>
    <source>
        <strain evidence="2">PSN293</strain>
    </source>
</reference>
<evidence type="ECO:0000313" key="2">
    <source>
        <dbReference type="EMBL" id="KAK4209564.1"/>
    </source>
</evidence>
<organism evidence="2 3">
    <name type="scientific">Rhypophila decipiens</name>
    <dbReference type="NCBI Taxonomy" id="261697"/>
    <lineage>
        <taxon>Eukaryota</taxon>
        <taxon>Fungi</taxon>
        <taxon>Dikarya</taxon>
        <taxon>Ascomycota</taxon>
        <taxon>Pezizomycotina</taxon>
        <taxon>Sordariomycetes</taxon>
        <taxon>Sordariomycetidae</taxon>
        <taxon>Sordariales</taxon>
        <taxon>Naviculisporaceae</taxon>
        <taxon>Rhypophila</taxon>
    </lineage>
</organism>
<gene>
    <name evidence="2" type="ORF">QBC37DRAFT_430219</name>
</gene>
<evidence type="ECO:0000259" key="1">
    <source>
        <dbReference type="Pfam" id="PF06985"/>
    </source>
</evidence>